<dbReference type="RefSeq" id="XP_024330975.1">
    <property type="nucleotide sequence ID" value="XM_024474864.1"/>
</dbReference>
<dbReference type="GeneID" id="36319792"/>
<dbReference type="AlphaFoldDB" id="A0A0F9WQM1"/>
<name>A0A0F9WQM1_9MICR</name>
<keyword evidence="2" id="KW-1185">Reference proteome</keyword>
<evidence type="ECO:0000313" key="2">
    <source>
        <dbReference type="Proteomes" id="UP000034350"/>
    </source>
</evidence>
<dbReference type="EMBL" id="JPQZ01000027">
    <property type="protein sequence ID" value="KKO75233.1"/>
    <property type="molecule type" value="Genomic_DNA"/>
</dbReference>
<dbReference type="VEuPathDB" id="MicrosporidiaDB:AAJ76_2700014925"/>
<comment type="caution">
    <text evidence="1">The sequence shown here is derived from an EMBL/GenBank/DDBJ whole genome shotgun (WGS) entry which is preliminary data.</text>
</comment>
<dbReference type="Proteomes" id="UP000034350">
    <property type="component" value="Unassembled WGS sequence"/>
</dbReference>
<sequence>MESSVTFNKISQNSILICKISLSPLNIPDCLYIHIEAHVYTPIIKEKILTSLPIFYEPINLEFYYKCVIPYNAVPTFESEHYKVHYKLVMTFVSGKSIKLKNYTFKVLNNHYFINYKYNIFLDSDMLRIDLDENYNTTGFKEIVNFLRNTKISTNEKTLVNKIKEKINKINTFNENFKEILKKHKSKGDVYYYLRKQKNSFCKYKESSITQNGILVILFKYTYIVKNKIILKIDFFKNFNLLKIFLIRNLQGEISETLLKVINVQHTIYKKINIKKDWEDYSLRTIYFESKLYLKILIDDLCFNIFPLFT</sequence>
<dbReference type="VEuPathDB" id="MicrosporidiaDB:G9O61_00g013420"/>
<organism evidence="1 2">
    <name type="scientific">Vairimorpha ceranae</name>
    <dbReference type="NCBI Taxonomy" id="40302"/>
    <lineage>
        <taxon>Eukaryota</taxon>
        <taxon>Fungi</taxon>
        <taxon>Fungi incertae sedis</taxon>
        <taxon>Microsporidia</taxon>
        <taxon>Nosematidae</taxon>
        <taxon>Vairimorpha</taxon>
    </lineage>
</organism>
<evidence type="ECO:0000313" key="1">
    <source>
        <dbReference type="EMBL" id="KKO75233.1"/>
    </source>
</evidence>
<dbReference type="VEuPathDB" id="MicrosporidiaDB:NCER_100847"/>
<accession>A0A0F9WQM1</accession>
<dbReference type="OrthoDB" id="10598898at2759"/>
<protein>
    <submittedName>
        <fullName evidence="1">Uncharacterized protein</fullName>
    </submittedName>
</protein>
<gene>
    <name evidence="1" type="ORF">AAJ76_2700014925</name>
</gene>
<proteinExistence type="predicted"/>
<reference evidence="1 2" key="1">
    <citation type="journal article" date="2015" name="Environ. Microbiol.">
        <title>Genome analyses suggest the presence of polyploidy and recent human-driven expansions in eight global populations of the honeybee pathogen Nosema ceranae.</title>
        <authorList>
            <person name="Pelin A."/>
            <person name="Selman M."/>
            <person name="Aris-Brosou S."/>
            <person name="Farinelli L."/>
            <person name="Corradi N."/>
        </authorList>
    </citation>
    <scope>NUCLEOTIDE SEQUENCE [LARGE SCALE GENOMIC DNA]</scope>
    <source>
        <strain evidence="1 2">PA08 1199</strain>
    </source>
</reference>